<sequence>MWETDESLVRGMDQHSSQAFHLFYERYIDYVYRIVIGVVKNHEQALDLCQDLFLEYYHKAHTYDAERGSVKAWIAVRARSRSLDYIKKRNREIELNQEEHEPTQSHSSPQDIYLKKEENLQLIELLFKLPAQQRNAIVDNYVHALSHKEIASKWNKPIGTVKSSIRYGIQKLRQYYVKEEFEKRGDSHEEDQPFNR</sequence>
<organism evidence="8 9">
    <name type="scientific">Piscibacillus halophilus</name>
    <dbReference type="NCBI Taxonomy" id="571933"/>
    <lineage>
        <taxon>Bacteria</taxon>
        <taxon>Bacillati</taxon>
        <taxon>Bacillota</taxon>
        <taxon>Bacilli</taxon>
        <taxon>Bacillales</taxon>
        <taxon>Bacillaceae</taxon>
        <taxon>Piscibacillus</taxon>
    </lineage>
</organism>
<keyword evidence="9" id="KW-1185">Reference proteome</keyword>
<keyword evidence="5" id="KW-0804">Transcription</keyword>
<dbReference type="Gene3D" id="1.10.10.10">
    <property type="entry name" value="Winged helix-like DNA-binding domain superfamily/Winged helix DNA-binding domain"/>
    <property type="match status" value="1"/>
</dbReference>
<keyword evidence="3" id="KW-0731">Sigma factor</keyword>
<evidence type="ECO:0000313" key="8">
    <source>
        <dbReference type="EMBL" id="SER18530.1"/>
    </source>
</evidence>
<dbReference type="Pfam" id="PF04542">
    <property type="entry name" value="Sigma70_r2"/>
    <property type="match status" value="1"/>
</dbReference>
<dbReference type="Gene3D" id="1.10.1740.10">
    <property type="match status" value="1"/>
</dbReference>
<dbReference type="STRING" id="571933.SAMN05216362_1566"/>
<feature type="domain" description="RNA polymerase sigma-70 region 2" evidence="6">
    <location>
        <begin position="23"/>
        <end position="91"/>
    </location>
</feature>
<dbReference type="Pfam" id="PF04545">
    <property type="entry name" value="Sigma70_r4"/>
    <property type="match status" value="1"/>
</dbReference>
<name>A0A1H9M4A6_9BACI</name>
<feature type="domain" description="RNA polymerase sigma-70 region 4" evidence="7">
    <location>
        <begin position="126"/>
        <end position="174"/>
    </location>
</feature>
<evidence type="ECO:0000256" key="4">
    <source>
        <dbReference type="ARBA" id="ARBA00023125"/>
    </source>
</evidence>
<gene>
    <name evidence="8" type="ORF">SAMN05216362_1566</name>
</gene>
<comment type="similarity">
    <text evidence="1">Belongs to the sigma-70 factor family. ECF subfamily.</text>
</comment>
<dbReference type="InterPro" id="IPR013324">
    <property type="entry name" value="RNA_pol_sigma_r3/r4-like"/>
</dbReference>
<dbReference type="SUPFAM" id="SSF88946">
    <property type="entry name" value="Sigma2 domain of RNA polymerase sigma factors"/>
    <property type="match status" value="1"/>
</dbReference>
<dbReference type="GO" id="GO:0006352">
    <property type="term" value="P:DNA-templated transcription initiation"/>
    <property type="evidence" value="ECO:0007669"/>
    <property type="project" value="InterPro"/>
</dbReference>
<dbReference type="SUPFAM" id="SSF88659">
    <property type="entry name" value="Sigma3 and sigma4 domains of RNA polymerase sigma factors"/>
    <property type="match status" value="1"/>
</dbReference>
<dbReference type="OrthoDB" id="9784272at2"/>
<keyword evidence="2" id="KW-0805">Transcription regulation</keyword>
<dbReference type="InterPro" id="IPR036388">
    <property type="entry name" value="WH-like_DNA-bd_sf"/>
</dbReference>
<proteinExistence type="inferred from homology"/>
<evidence type="ECO:0000256" key="1">
    <source>
        <dbReference type="ARBA" id="ARBA00010641"/>
    </source>
</evidence>
<dbReference type="AlphaFoldDB" id="A0A1H9M4A6"/>
<dbReference type="PANTHER" id="PTHR43133:SF62">
    <property type="entry name" value="RNA POLYMERASE SIGMA FACTOR SIGZ"/>
    <property type="match status" value="1"/>
</dbReference>
<keyword evidence="4" id="KW-0238">DNA-binding</keyword>
<dbReference type="GO" id="GO:0016987">
    <property type="term" value="F:sigma factor activity"/>
    <property type="evidence" value="ECO:0007669"/>
    <property type="project" value="UniProtKB-KW"/>
</dbReference>
<evidence type="ECO:0000256" key="5">
    <source>
        <dbReference type="ARBA" id="ARBA00023163"/>
    </source>
</evidence>
<protein>
    <submittedName>
        <fullName evidence="8">RNA polymerase sigma-70 factor, ECF subfamily</fullName>
    </submittedName>
</protein>
<dbReference type="InterPro" id="IPR014284">
    <property type="entry name" value="RNA_pol_sigma-70_dom"/>
</dbReference>
<evidence type="ECO:0000259" key="7">
    <source>
        <dbReference type="Pfam" id="PF04545"/>
    </source>
</evidence>
<dbReference type="InterPro" id="IPR013325">
    <property type="entry name" value="RNA_pol_sigma_r2"/>
</dbReference>
<reference evidence="8 9" key="1">
    <citation type="submission" date="2016-10" db="EMBL/GenBank/DDBJ databases">
        <authorList>
            <person name="de Groot N.N."/>
        </authorList>
    </citation>
    <scope>NUCLEOTIDE SEQUENCE [LARGE SCALE GENOMIC DNA]</scope>
    <source>
        <strain evidence="8 9">DSM 21633</strain>
    </source>
</reference>
<evidence type="ECO:0000313" key="9">
    <source>
        <dbReference type="Proteomes" id="UP000199427"/>
    </source>
</evidence>
<dbReference type="GO" id="GO:0003677">
    <property type="term" value="F:DNA binding"/>
    <property type="evidence" value="ECO:0007669"/>
    <property type="project" value="UniProtKB-KW"/>
</dbReference>
<evidence type="ECO:0000256" key="3">
    <source>
        <dbReference type="ARBA" id="ARBA00023082"/>
    </source>
</evidence>
<dbReference type="PANTHER" id="PTHR43133">
    <property type="entry name" value="RNA POLYMERASE ECF-TYPE SIGMA FACTO"/>
    <property type="match status" value="1"/>
</dbReference>
<dbReference type="Proteomes" id="UP000199427">
    <property type="component" value="Unassembled WGS sequence"/>
</dbReference>
<accession>A0A1H9M4A6</accession>
<evidence type="ECO:0000256" key="2">
    <source>
        <dbReference type="ARBA" id="ARBA00023015"/>
    </source>
</evidence>
<dbReference type="InterPro" id="IPR039425">
    <property type="entry name" value="RNA_pol_sigma-70-like"/>
</dbReference>
<dbReference type="InterPro" id="IPR007627">
    <property type="entry name" value="RNA_pol_sigma70_r2"/>
</dbReference>
<evidence type="ECO:0000259" key="6">
    <source>
        <dbReference type="Pfam" id="PF04542"/>
    </source>
</evidence>
<dbReference type="NCBIfam" id="TIGR02937">
    <property type="entry name" value="sigma70-ECF"/>
    <property type="match status" value="1"/>
</dbReference>
<dbReference type="InterPro" id="IPR007630">
    <property type="entry name" value="RNA_pol_sigma70_r4"/>
</dbReference>
<dbReference type="EMBL" id="FOES01000056">
    <property type="protein sequence ID" value="SER18530.1"/>
    <property type="molecule type" value="Genomic_DNA"/>
</dbReference>